<proteinExistence type="predicted"/>
<evidence type="ECO:0000313" key="4">
    <source>
        <dbReference type="Proteomes" id="UP000553981"/>
    </source>
</evidence>
<keyword evidence="1" id="KW-0175">Coiled coil</keyword>
<evidence type="ECO:0000256" key="1">
    <source>
        <dbReference type="SAM" id="Coils"/>
    </source>
</evidence>
<dbReference type="GO" id="GO:0008233">
    <property type="term" value="F:peptidase activity"/>
    <property type="evidence" value="ECO:0007669"/>
    <property type="project" value="UniProtKB-KW"/>
</dbReference>
<name>A0A7Y0UIR7_9ACTO</name>
<dbReference type="InterPro" id="IPR007253">
    <property type="entry name" value="Cell_wall-bd_2"/>
</dbReference>
<dbReference type="Proteomes" id="UP000553981">
    <property type="component" value="Unassembled WGS sequence"/>
</dbReference>
<evidence type="ECO:0000313" key="3">
    <source>
        <dbReference type="EMBL" id="NMW87621.1"/>
    </source>
</evidence>
<dbReference type="InterPro" id="IPR043504">
    <property type="entry name" value="Peptidase_S1_PA_chymotrypsin"/>
</dbReference>
<dbReference type="EMBL" id="JABCUI010000003">
    <property type="protein sequence ID" value="NMW87621.1"/>
    <property type="molecule type" value="Genomic_DNA"/>
</dbReference>
<feature type="region of interest" description="Disordered" evidence="2">
    <location>
        <begin position="835"/>
        <end position="901"/>
    </location>
</feature>
<dbReference type="SUPFAM" id="SSF50494">
    <property type="entry name" value="Trypsin-like serine proteases"/>
    <property type="match status" value="1"/>
</dbReference>
<organism evidence="3 4">
    <name type="scientific">Mobiluncus curtisii</name>
    <dbReference type="NCBI Taxonomy" id="2051"/>
    <lineage>
        <taxon>Bacteria</taxon>
        <taxon>Bacillati</taxon>
        <taxon>Actinomycetota</taxon>
        <taxon>Actinomycetes</taxon>
        <taxon>Actinomycetales</taxon>
        <taxon>Actinomycetaceae</taxon>
        <taxon>Mobiluncus</taxon>
    </lineage>
</organism>
<dbReference type="Gene3D" id="3.40.50.12090">
    <property type="match status" value="1"/>
</dbReference>
<dbReference type="PANTHER" id="PTHR30032:SF8">
    <property type="entry name" value="GERMINATION-SPECIFIC N-ACETYLMURAMOYL-L-ALANINE AMIDASE"/>
    <property type="match status" value="1"/>
</dbReference>
<dbReference type="PANTHER" id="PTHR30032">
    <property type="entry name" value="N-ACETYLMURAMOYL-L-ALANINE AMIDASE-RELATED"/>
    <property type="match status" value="1"/>
</dbReference>
<protein>
    <submittedName>
        <fullName evidence="3">Trypsin-like serine protease</fullName>
    </submittedName>
</protein>
<accession>A0A7Y0UIR7</accession>
<dbReference type="Pfam" id="PF04122">
    <property type="entry name" value="CW_binding_2"/>
    <property type="match status" value="3"/>
</dbReference>
<dbReference type="InterPro" id="IPR009003">
    <property type="entry name" value="Peptidase_S1_PA"/>
</dbReference>
<feature type="coiled-coil region" evidence="1">
    <location>
        <begin position="510"/>
        <end position="537"/>
    </location>
</feature>
<comment type="caution">
    <text evidence="3">The sequence shown here is derived from an EMBL/GenBank/DDBJ whole genome shotgun (WGS) entry which is preliminary data.</text>
</comment>
<keyword evidence="3" id="KW-0378">Hydrolase</keyword>
<dbReference type="Gene3D" id="2.40.10.10">
    <property type="entry name" value="Trypsin-like serine proteases"/>
    <property type="match status" value="1"/>
</dbReference>
<keyword evidence="3" id="KW-0645">Protease</keyword>
<feature type="compositionally biased region" description="Basic and acidic residues" evidence="2">
    <location>
        <begin position="852"/>
        <end position="901"/>
    </location>
</feature>
<dbReference type="InterPro" id="IPR051922">
    <property type="entry name" value="Bact_Sporulation_Assoc"/>
</dbReference>
<reference evidence="3 4" key="1">
    <citation type="submission" date="2020-04" db="EMBL/GenBank/DDBJ databases">
        <title>Antimicrobial susceptibility and clonality of vaginal-derived multi-drug resistant Mobiluncus isolates in China.</title>
        <authorList>
            <person name="Zhang X."/>
        </authorList>
    </citation>
    <scope>NUCLEOTIDE SEQUENCE [LARGE SCALE GENOMIC DNA]</scope>
    <source>
        <strain evidence="3 4">19</strain>
    </source>
</reference>
<sequence>MVFEEEKVETYGYVVVKKMRRAGIVGLFAVGLAFAGVAPANALRGPDWQTSDLGKNGAAVAQIAVPLGGKDLKYKTCTGVLVSKNEVLTSSDCFSFSNDPYGDIFNRAKTKMEDLATKTARVTFGKDATSTTDADKRVYFSVRVETPTQTTYGLSIVQLDRDVQGISPVTKATGVVQDGTRVNMVGWETTDFVPAPGASAITINTKDKQIAFRATGKYEVSPMTWEHFQETSGAIPRLDIPSASDKNDIVPAFKIDGTRVSKDPVKELGTPVITADGKLQGLLVGYSTEGAPVFMDTGEANVSDWIYRKHVQRVLEKKAKASSEADLVKQYTDLRDALCSQVTPPPAGPIDDFKHYAETNQSDTKNSVISHNEYITKLAGAYPTVAGEINQSLYKSPTTLAPNYEIPGYLDPKYIKDIAKEPAELLAMCTSADGANPLDMSIMYQRALADQKVYDTERAAVQSKIDEAENAKNEAQTTYDKAKTTTAKAEAIYTADPADAANRDAWKVAAEEEKKAKEDLDSKIKAYKVQLEIKEQIVKHLDPVVSDAVGAVKSGLNEVRDKVETAQNNWLKEDDAFRTKYAQAMTNYLKELKKQADNVALKADNAAHCHVDSVTSKTVCDAGYPKKPVPVNQTILDNNPYNTYLTKGAAESVVPRKLDSYYKALNETVPIMLEARYQIWNMNRMTELLKKGGTLNDADREAMRQEIKGILAKQADLMKRISNEYGQMQGYHSDLVKMYEAMPESFKKMMHDQGYEKAIKDYNNANLAYNGAESDQKNLREVRDELADPNLTAQDMDRLLDKTNKAFFNLTDILNKIIKSSEDMKNLNSYGKLVNDKVVKPDPNDPTAGMSPKEKEKYEAQKKKEEEAKKKAAEAAAKKAADEAKKAQTERDKKAKADEKRLAKALSKNTLRAEGSNRVLSAIAAWKLGKFPGDSIVLVDGNVAADGLSATPFAAGLHAPILLTTWKTGLEPAVMDQIKASGKKNLYLVGGQVPMTPYDEFELRDAGVNIHRIAGPDRFNTAVAVNRATEPLIGAAPHKPLNLFIADGVGFPDALVAGAAAGRTGSLMLLSKGNTLDPATYSYISELGQTRPLQITAVGGPAVRAVQNTPWPTTMSVNIKPIMGRDRYETAANLAASQPGSTAAVLVSGETFPDALSGGALAADQNAALILTRAKELPEPSYQALRRHGSEKTIVVGGPSAVSPKVAELVNGAKLNNDASKVVEGSLAESAALEAQTKAAEEKAKQDALNRVRGMIKDTDSLKTVMSQLGVSDLDALAKALSGKANPVPEKK</sequence>
<dbReference type="GO" id="GO:0006508">
    <property type="term" value="P:proteolysis"/>
    <property type="evidence" value="ECO:0007669"/>
    <property type="project" value="UniProtKB-KW"/>
</dbReference>
<gene>
    <name evidence="3" type="ORF">HHJ67_07665</name>
</gene>
<evidence type="ECO:0000256" key="2">
    <source>
        <dbReference type="SAM" id="MobiDB-lite"/>
    </source>
</evidence>
<feature type="coiled-coil region" evidence="1">
    <location>
        <begin position="454"/>
        <end position="485"/>
    </location>
</feature>